<evidence type="ECO:0000313" key="2">
    <source>
        <dbReference type="EMBL" id="KAK3238019.1"/>
    </source>
</evidence>
<evidence type="ECO:0000256" key="1">
    <source>
        <dbReference type="SAM" id="MobiDB-lite"/>
    </source>
</evidence>
<evidence type="ECO:0000313" key="3">
    <source>
        <dbReference type="Proteomes" id="UP001190700"/>
    </source>
</evidence>
<dbReference type="AlphaFoldDB" id="A0AAE0BL70"/>
<sequence>METAESRARFATEDRDRQLAAMRARHGSELAKMTKERDEWRMRAEEAEARLSSMQWMGGKKKRAKKSVAENPKKSAETSHSHSVDTDQKWPSTDGYDPFLVYEMEPTPLDLLHSADEEEEEEEEEEEYDGDVACQWVYGEGTHESWTQTLEVERKPRHRYTVSEGIPVKAAETEKASDDGDKGKRRHTMSDAAMKDVTLQPKKPSAEVESSSGELGEDQEALIAELKSEIDFKQRKILDSGYAGAHVA</sequence>
<comment type="caution">
    <text evidence="2">The sequence shown here is derived from an EMBL/GenBank/DDBJ whole genome shotgun (WGS) entry which is preliminary data.</text>
</comment>
<name>A0AAE0BL70_9CHLO</name>
<organism evidence="2 3">
    <name type="scientific">Cymbomonas tetramitiformis</name>
    <dbReference type="NCBI Taxonomy" id="36881"/>
    <lineage>
        <taxon>Eukaryota</taxon>
        <taxon>Viridiplantae</taxon>
        <taxon>Chlorophyta</taxon>
        <taxon>Pyramimonadophyceae</taxon>
        <taxon>Pyramimonadales</taxon>
        <taxon>Pyramimonadaceae</taxon>
        <taxon>Cymbomonas</taxon>
    </lineage>
</organism>
<dbReference type="EMBL" id="LGRX02034357">
    <property type="protein sequence ID" value="KAK3238019.1"/>
    <property type="molecule type" value="Genomic_DNA"/>
</dbReference>
<feature type="compositionally biased region" description="Basic and acidic residues" evidence="1">
    <location>
        <begin position="171"/>
        <end position="182"/>
    </location>
</feature>
<dbReference type="Proteomes" id="UP001190700">
    <property type="component" value="Unassembled WGS sequence"/>
</dbReference>
<protein>
    <submittedName>
        <fullName evidence="2">Uncharacterized protein</fullName>
    </submittedName>
</protein>
<feature type="region of interest" description="Disordered" evidence="1">
    <location>
        <begin position="1"/>
        <end position="131"/>
    </location>
</feature>
<feature type="compositionally biased region" description="Acidic residues" evidence="1">
    <location>
        <begin position="116"/>
        <end position="130"/>
    </location>
</feature>
<feature type="compositionally biased region" description="Basic and acidic residues" evidence="1">
    <location>
        <begin position="26"/>
        <end position="49"/>
    </location>
</feature>
<feature type="compositionally biased region" description="Basic and acidic residues" evidence="1">
    <location>
        <begin position="67"/>
        <end position="88"/>
    </location>
</feature>
<feature type="compositionally biased region" description="Basic and acidic residues" evidence="1">
    <location>
        <begin position="1"/>
        <end position="18"/>
    </location>
</feature>
<proteinExistence type="predicted"/>
<feature type="region of interest" description="Disordered" evidence="1">
    <location>
        <begin position="163"/>
        <end position="219"/>
    </location>
</feature>
<reference evidence="2 3" key="1">
    <citation type="journal article" date="2015" name="Genome Biol. Evol.">
        <title>Comparative Genomics of a Bacterivorous Green Alga Reveals Evolutionary Causalities and Consequences of Phago-Mixotrophic Mode of Nutrition.</title>
        <authorList>
            <person name="Burns J.A."/>
            <person name="Paasch A."/>
            <person name="Narechania A."/>
            <person name="Kim E."/>
        </authorList>
    </citation>
    <scope>NUCLEOTIDE SEQUENCE [LARGE SCALE GENOMIC DNA]</scope>
    <source>
        <strain evidence="2 3">PLY_AMNH</strain>
    </source>
</reference>
<keyword evidence="3" id="KW-1185">Reference proteome</keyword>
<gene>
    <name evidence="2" type="ORF">CYMTET_51936</name>
</gene>
<accession>A0AAE0BL70</accession>